<dbReference type="RefSeq" id="WP_072794164.1">
    <property type="nucleotide sequence ID" value="NZ_FQWM01000009.1"/>
</dbReference>
<dbReference type="EMBL" id="FQWM01000009">
    <property type="protein sequence ID" value="SHH81010.1"/>
    <property type="molecule type" value="Genomic_DNA"/>
</dbReference>
<dbReference type="InterPro" id="IPR009057">
    <property type="entry name" value="Homeodomain-like_sf"/>
</dbReference>
<dbReference type="Gene3D" id="1.10.357.10">
    <property type="entry name" value="Tetracycline Repressor, domain 2"/>
    <property type="match status" value="1"/>
</dbReference>
<proteinExistence type="predicted"/>
<dbReference type="OrthoDB" id="9779746at2"/>
<evidence type="ECO:0000256" key="4">
    <source>
        <dbReference type="PROSITE-ProRule" id="PRU00335"/>
    </source>
</evidence>
<gene>
    <name evidence="6" type="ORF">SAMN04488044_3342</name>
</gene>
<sequence>MNTQDTKTQILDAAIELFWTSSYHATNMNALSDAAGMNKATVYQHYRSKEAIAIAAVGRAVERTEGWVFKDSFEMFSDPLDRLQSIYQRIYESHKSLFEADGLMRGCPFVNIGVELAVSSDGVCEAVNEAFAVFERYYALIVEDLAKDGRLKHDLPAPQLASDLQDNMNATLVTSKLTKNPQVILDGADRARRYLVG</sequence>
<evidence type="ECO:0000256" key="1">
    <source>
        <dbReference type="ARBA" id="ARBA00023015"/>
    </source>
</evidence>
<dbReference type="PRINTS" id="PR00455">
    <property type="entry name" value="HTHTETR"/>
</dbReference>
<dbReference type="Gene3D" id="1.10.10.60">
    <property type="entry name" value="Homeodomain-like"/>
    <property type="match status" value="1"/>
</dbReference>
<reference evidence="7" key="1">
    <citation type="submission" date="2016-11" db="EMBL/GenBank/DDBJ databases">
        <authorList>
            <person name="Varghese N."/>
            <person name="Submissions S."/>
        </authorList>
    </citation>
    <scope>NUCLEOTIDE SEQUENCE [LARGE SCALE GENOMIC DNA]</scope>
    <source>
        <strain evidence="7">DSM 28223</strain>
    </source>
</reference>
<keyword evidence="3" id="KW-0804">Transcription</keyword>
<dbReference type="AlphaFoldDB" id="A0A1M5W0Q9"/>
<dbReference type="Pfam" id="PF00440">
    <property type="entry name" value="TetR_N"/>
    <property type="match status" value="1"/>
</dbReference>
<keyword evidence="7" id="KW-1185">Reference proteome</keyword>
<feature type="DNA-binding region" description="H-T-H motif" evidence="4">
    <location>
        <begin position="27"/>
        <end position="46"/>
    </location>
</feature>
<dbReference type="Proteomes" id="UP000184211">
    <property type="component" value="Unassembled WGS sequence"/>
</dbReference>
<dbReference type="PANTHER" id="PTHR47506">
    <property type="entry name" value="TRANSCRIPTIONAL REGULATORY PROTEIN"/>
    <property type="match status" value="1"/>
</dbReference>
<feature type="domain" description="HTH tetR-type" evidence="5">
    <location>
        <begin position="4"/>
        <end position="64"/>
    </location>
</feature>
<dbReference type="GO" id="GO:0003677">
    <property type="term" value="F:DNA binding"/>
    <property type="evidence" value="ECO:0007669"/>
    <property type="project" value="UniProtKB-UniRule"/>
</dbReference>
<name>A0A1M5W0Q9_9RHOB</name>
<organism evidence="6 7">
    <name type="scientific">Cognatishimia maritima</name>
    <dbReference type="NCBI Taxonomy" id="870908"/>
    <lineage>
        <taxon>Bacteria</taxon>
        <taxon>Pseudomonadati</taxon>
        <taxon>Pseudomonadota</taxon>
        <taxon>Alphaproteobacteria</taxon>
        <taxon>Rhodobacterales</taxon>
        <taxon>Paracoccaceae</taxon>
        <taxon>Cognatishimia</taxon>
    </lineage>
</organism>
<dbReference type="SUPFAM" id="SSF46689">
    <property type="entry name" value="Homeodomain-like"/>
    <property type="match status" value="1"/>
</dbReference>
<evidence type="ECO:0000313" key="6">
    <source>
        <dbReference type="EMBL" id="SHH81010.1"/>
    </source>
</evidence>
<dbReference type="SUPFAM" id="SSF48498">
    <property type="entry name" value="Tetracyclin repressor-like, C-terminal domain"/>
    <property type="match status" value="1"/>
</dbReference>
<protein>
    <submittedName>
        <fullName evidence="6">Transcriptional regulator, TetR family</fullName>
    </submittedName>
</protein>
<evidence type="ECO:0000256" key="3">
    <source>
        <dbReference type="ARBA" id="ARBA00023163"/>
    </source>
</evidence>
<dbReference type="InterPro" id="IPR011075">
    <property type="entry name" value="TetR_C"/>
</dbReference>
<keyword evidence="1" id="KW-0805">Transcription regulation</keyword>
<dbReference type="Pfam" id="PF16925">
    <property type="entry name" value="TetR_C_13"/>
    <property type="match status" value="1"/>
</dbReference>
<dbReference type="PROSITE" id="PS50977">
    <property type="entry name" value="HTH_TETR_2"/>
    <property type="match status" value="1"/>
</dbReference>
<evidence type="ECO:0000259" key="5">
    <source>
        <dbReference type="PROSITE" id="PS50977"/>
    </source>
</evidence>
<dbReference type="PANTHER" id="PTHR47506:SF1">
    <property type="entry name" value="HTH-TYPE TRANSCRIPTIONAL REGULATOR YJDC"/>
    <property type="match status" value="1"/>
</dbReference>
<dbReference type="InterPro" id="IPR036271">
    <property type="entry name" value="Tet_transcr_reg_TetR-rel_C_sf"/>
</dbReference>
<accession>A0A1M5W0Q9</accession>
<evidence type="ECO:0000256" key="2">
    <source>
        <dbReference type="ARBA" id="ARBA00023125"/>
    </source>
</evidence>
<evidence type="ECO:0000313" key="7">
    <source>
        <dbReference type="Proteomes" id="UP000184211"/>
    </source>
</evidence>
<keyword evidence="2 4" id="KW-0238">DNA-binding</keyword>
<dbReference type="InterPro" id="IPR001647">
    <property type="entry name" value="HTH_TetR"/>
</dbReference>